<dbReference type="GO" id="GO:0016787">
    <property type="term" value="F:hydrolase activity"/>
    <property type="evidence" value="ECO:0007669"/>
    <property type="project" value="UniProtKB-KW"/>
</dbReference>
<gene>
    <name evidence="5" type="ORF">BJX66DRAFT_346874</name>
</gene>
<protein>
    <submittedName>
        <fullName evidence="5">Alpha/Beta hydrolase protein</fullName>
    </submittedName>
</protein>
<dbReference type="Proteomes" id="UP001610563">
    <property type="component" value="Unassembled WGS sequence"/>
</dbReference>
<comment type="caution">
    <text evidence="5">The sequence shown here is derived from an EMBL/GenBank/DDBJ whole genome shotgun (WGS) entry which is preliminary data.</text>
</comment>
<dbReference type="PANTHER" id="PTHR43248:SF22">
    <property type="entry name" value="AB HYDROLASE-1 DOMAIN-CONTAINING PROTEIN"/>
    <property type="match status" value="1"/>
</dbReference>
<reference evidence="5 6" key="1">
    <citation type="submission" date="2024-07" db="EMBL/GenBank/DDBJ databases">
        <title>Section-level genome sequencing and comparative genomics of Aspergillus sections Usti and Cavernicolus.</title>
        <authorList>
            <consortium name="Lawrence Berkeley National Laboratory"/>
            <person name="Nybo J.L."/>
            <person name="Vesth T.C."/>
            <person name="Theobald S."/>
            <person name="Frisvad J.C."/>
            <person name="Larsen T.O."/>
            <person name="Kjaerboelling I."/>
            <person name="Rothschild-Mancinelli K."/>
            <person name="Lyhne E.K."/>
            <person name="Kogle M.E."/>
            <person name="Barry K."/>
            <person name="Clum A."/>
            <person name="Na H."/>
            <person name="Ledsgaard L."/>
            <person name="Lin J."/>
            <person name="Lipzen A."/>
            <person name="Kuo A."/>
            <person name="Riley R."/>
            <person name="Mondo S."/>
            <person name="Labutti K."/>
            <person name="Haridas S."/>
            <person name="Pangalinan J."/>
            <person name="Salamov A.A."/>
            <person name="Simmons B.A."/>
            <person name="Magnuson J.K."/>
            <person name="Chen J."/>
            <person name="Drula E."/>
            <person name="Henrissat B."/>
            <person name="Wiebenga A."/>
            <person name="Lubbers R.J."/>
            <person name="Gomes A.C."/>
            <person name="Makela M.R."/>
            <person name="Stajich J."/>
            <person name="Grigoriev I.V."/>
            <person name="Mortensen U.H."/>
            <person name="De Vries R.P."/>
            <person name="Baker S.E."/>
            <person name="Andersen M.R."/>
        </authorList>
    </citation>
    <scope>NUCLEOTIDE SEQUENCE [LARGE SCALE GENOMIC DNA]</scope>
    <source>
        <strain evidence="5 6">CBS 209.92</strain>
    </source>
</reference>
<proteinExistence type="inferred from homology"/>
<keyword evidence="2 5" id="KW-0378">Hydrolase</keyword>
<comment type="similarity">
    <text evidence="1">Belongs to the peptidase S33 family.</text>
</comment>
<dbReference type="SUPFAM" id="SSF53474">
    <property type="entry name" value="alpha/beta-Hydrolases"/>
    <property type="match status" value="1"/>
</dbReference>
<dbReference type="InterPro" id="IPR013595">
    <property type="entry name" value="Pept_S33_TAP-like_C"/>
</dbReference>
<dbReference type="InterPro" id="IPR000073">
    <property type="entry name" value="AB_hydrolase_1"/>
</dbReference>
<feature type="domain" description="AB hydrolase-1" evidence="3">
    <location>
        <begin position="74"/>
        <end position="243"/>
    </location>
</feature>
<evidence type="ECO:0000313" key="6">
    <source>
        <dbReference type="Proteomes" id="UP001610563"/>
    </source>
</evidence>
<dbReference type="InterPro" id="IPR029058">
    <property type="entry name" value="AB_hydrolase_fold"/>
</dbReference>
<evidence type="ECO:0000313" key="5">
    <source>
        <dbReference type="EMBL" id="KAL2798654.1"/>
    </source>
</evidence>
<dbReference type="InterPro" id="IPR051601">
    <property type="entry name" value="Serine_prot/Carboxylest_S33"/>
</dbReference>
<accession>A0ABR4GHW2</accession>
<evidence type="ECO:0000259" key="3">
    <source>
        <dbReference type="Pfam" id="PF00561"/>
    </source>
</evidence>
<feature type="domain" description="Peptidase S33 tripeptidyl aminopeptidase-like C-terminal" evidence="4">
    <location>
        <begin position="461"/>
        <end position="529"/>
    </location>
</feature>
<name>A0ABR4GHW2_9EURO</name>
<organism evidence="5 6">
    <name type="scientific">Aspergillus keveii</name>
    <dbReference type="NCBI Taxonomy" id="714993"/>
    <lineage>
        <taxon>Eukaryota</taxon>
        <taxon>Fungi</taxon>
        <taxon>Dikarya</taxon>
        <taxon>Ascomycota</taxon>
        <taxon>Pezizomycotina</taxon>
        <taxon>Eurotiomycetes</taxon>
        <taxon>Eurotiomycetidae</taxon>
        <taxon>Eurotiales</taxon>
        <taxon>Aspergillaceae</taxon>
        <taxon>Aspergillus</taxon>
        <taxon>Aspergillus subgen. Nidulantes</taxon>
    </lineage>
</organism>
<sequence length="581" mass="62242">MDARWYTPTFLAMVLHSTSTIAKLHWTPCASNPTFDCSTLTVPLEYASPNNVQYARIPLARLNATGPKSQRKGPLLTNPGGPGSSGIDFLLNGAGEGISTITGGFYDIISWDPRGVGTAEPLLQCFETIGEESKGSASLPLAAEIEYSQFTNTSYLPEFYEKLEEYDTAVGEIAQVCAEYNSSALYTSSATYVVRDMAAIVDAIEGVGNAKLNYWGLSYGTIYGAEFIQTFPKRVGRIVLDGVFDAEANSEPYTSQLPHDELYVRDAIADFDRMCTAAGPDACALSLSTGNHSTNLTTSITTRLANLQESLYHTPIPAPDGAWSITAGIFSFFMYSYLKLPLTWPIVTSAVRALETGDAGPFATLLTGATTTAVTNESAPATGSLAGWPIQCTDNAPSNQTSLCEVGKLILDVSLAEETPWLNADLSTLAFCRNFPNERPLVQNVGADKLISGETNAILSARDTSILIVNALHDPTTPVSSAARLHEWLPTSSQLVTRRGPGHTTISLGSLGLIQAIRDYFLDGTLPAEPEVHGVSQVVFPGGDAAESANPDPVFNGTLTDEERRLLEATYEVFLAFIGLP</sequence>
<keyword evidence="6" id="KW-1185">Reference proteome</keyword>
<dbReference type="EMBL" id="JBFTWV010000012">
    <property type="protein sequence ID" value="KAL2798654.1"/>
    <property type="molecule type" value="Genomic_DNA"/>
</dbReference>
<evidence type="ECO:0000256" key="2">
    <source>
        <dbReference type="ARBA" id="ARBA00022801"/>
    </source>
</evidence>
<dbReference type="Gene3D" id="3.40.50.1820">
    <property type="entry name" value="alpha/beta hydrolase"/>
    <property type="match status" value="1"/>
</dbReference>
<dbReference type="Pfam" id="PF08386">
    <property type="entry name" value="Abhydrolase_4"/>
    <property type="match status" value="1"/>
</dbReference>
<evidence type="ECO:0000256" key="1">
    <source>
        <dbReference type="ARBA" id="ARBA00010088"/>
    </source>
</evidence>
<evidence type="ECO:0000259" key="4">
    <source>
        <dbReference type="Pfam" id="PF08386"/>
    </source>
</evidence>
<dbReference type="PANTHER" id="PTHR43248">
    <property type="entry name" value="2-SUCCINYL-6-HYDROXY-2,4-CYCLOHEXADIENE-1-CARBOXYLATE SYNTHASE"/>
    <property type="match status" value="1"/>
</dbReference>
<dbReference type="Pfam" id="PF00561">
    <property type="entry name" value="Abhydrolase_1"/>
    <property type="match status" value="1"/>
</dbReference>